<dbReference type="EMBL" id="BMWG01000003">
    <property type="protein sequence ID" value="GGZ25546.1"/>
    <property type="molecule type" value="Genomic_DNA"/>
</dbReference>
<dbReference type="Proteomes" id="UP000630936">
    <property type="component" value="Unassembled WGS sequence"/>
</dbReference>
<dbReference type="InterPro" id="IPR036271">
    <property type="entry name" value="Tet_transcr_reg_TetR-rel_C_sf"/>
</dbReference>
<dbReference type="Gene3D" id="1.10.357.10">
    <property type="entry name" value="Tetracycline Repressor, domain 2"/>
    <property type="match status" value="1"/>
</dbReference>
<evidence type="ECO:0000256" key="3">
    <source>
        <dbReference type="SAM" id="MobiDB-lite"/>
    </source>
</evidence>
<evidence type="ECO:0000256" key="1">
    <source>
        <dbReference type="ARBA" id="ARBA00023125"/>
    </source>
</evidence>
<dbReference type="InterPro" id="IPR001647">
    <property type="entry name" value="HTH_TetR"/>
</dbReference>
<gene>
    <name evidence="5" type="ORF">GCM10010387_18860</name>
</gene>
<evidence type="ECO:0000256" key="2">
    <source>
        <dbReference type="PROSITE-ProRule" id="PRU00335"/>
    </source>
</evidence>
<dbReference type="InterPro" id="IPR009057">
    <property type="entry name" value="Homeodomain-like_sf"/>
</dbReference>
<dbReference type="GO" id="GO:0003677">
    <property type="term" value="F:DNA binding"/>
    <property type="evidence" value="ECO:0007669"/>
    <property type="project" value="UniProtKB-UniRule"/>
</dbReference>
<reference evidence="5" key="2">
    <citation type="submission" date="2020-09" db="EMBL/GenBank/DDBJ databases">
        <authorList>
            <person name="Sun Q."/>
            <person name="Ohkuma M."/>
        </authorList>
    </citation>
    <scope>NUCLEOTIDE SEQUENCE</scope>
    <source>
        <strain evidence="5">JCM 4988</strain>
    </source>
</reference>
<feature type="domain" description="HTH tetR-type" evidence="4">
    <location>
        <begin position="5"/>
        <end position="65"/>
    </location>
</feature>
<dbReference type="PROSITE" id="PS50977">
    <property type="entry name" value="HTH_TETR_2"/>
    <property type="match status" value="1"/>
</dbReference>
<keyword evidence="1 2" id="KW-0238">DNA-binding</keyword>
<dbReference type="SUPFAM" id="SSF48498">
    <property type="entry name" value="Tetracyclin repressor-like, C-terminal domain"/>
    <property type="match status" value="1"/>
</dbReference>
<dbReference type="Pfam" id="PF00440">
    <property type="entry name" value="TetR_N"/>
    <property type="match status" value="1"/>
</dbReference>
<dbReference type="AlphaFoldDB" id="A0A918PWC1"/>
<dbReference type="RefSeq" id="WP_190122475.1">
    <property type="nucleotide sequence ID" value="NZ_BMWG01000003.1"/>
</dbReference>
<name>A0A918PWC1_9ACTN</name>
<dbReference type="SUPFAM" id="SSF46689">
    <property type="entry name" value="Homeodomain-like"/>
    <property type="match status" value="1"/>
</dbReference>
<accession>A0A918PWC1</accession>
<protein>
    <submittedName>
        <fullName evidence="5">TetR family transcriptional regulator</fullName>
    </submittedName>
</protein>
<organism evidence="5 6">
    <name type="scientific">Streptomyces inusitatus</name>
    <dbReference type="NCBI Taxonomy" id="68221"/>
    <lineage>
        <taxon>Bacteria</taxon>
        <taxon>Bacillati</taxon>
        <taxon>Actinomycetota</taxon>
        <taxon>Actinomycetes</taxon>
        <taxon>Kitasatosporales</taxon>
        <taxon>Streptomycetaceae</taxon>
        <taxon>Streptomyces</taxon>
    </lineage>
</organism>
<comment type="caution">
    <text evidence="5">The sequence shown here is derived from an EMBL/GenBank/DDBJ whole genome shotgun (WGS) entry which is preliminary data.</text>
</comment>
<proteinExistence type="predicted"/>
<keyword evidence="6" id="KW-1185">Reference proteome</keyword>
<feature type="region of interest" description="Disordered" evidence="3">
    <location>
        <begin position="194"/>
        <end position="215"/>
    </location>
</feature>
<evidence type="ECO:0000313" key="5">
    <source>
        <dbReference type="EMBL" id="GGZ25546.1"/>
    </source>
</evidence>
<evidence type="ECO:0000259" key="4">
    <source>
        <dbReference type="PROSITE" id="PS50977"/>
    </source>
</evidence>
<feature type="DNA-binding region" description="H-T-H motif" evidence="2">
    <location>
        <begin position="28"/>
        <end position="47"/>
    </location>
</feature>
<reference evidence="5" key="1">
    <citation type="journal article" date="2014" name="Int. J. Syst. Evol. Microbiol.">
        <title>Complete genome sequence of Corynebacterium casei LMG S-19264T (=DSM 44701T), isolated from a smear-ripened cheese.</title>
        <authorList>
            <consortium name="US DOE Joint Genome Institute (JGI-PGF)"/>
            <person name="Walter F."/>
            <person name="Albersmeier A."/>
            <person name="Kalinowski J."/>
            <person name="Ruckert C."/>
        </authorList>
    </citation>
    <scope>NUCLEOTIDE SEQUENCE</scope>
    <source>
        <strain evidence="5">JCM 4988</strain>
    </source>
</reference>
<dbReference type="Pfam" id="PF17940">
    <property type="entry name" value="TetR_C_31"/>
    <property type="match status" value="1"/>
</dbReference>
<evidence type="ECO:0000313" key="6">
    <source>
        <dbReference type="Proteomes" id="UP000630936"/>
    </source>
</evidence>
<dbReference type="InterPro" id="IPR041583">
    <property type="entry name" value="TetR_C_31"/>
</dbReference>
<sequence length="215" mass="23507">MRQNLARRAALVDAAIEVLARDGARGLTFRAVDTESAVPKGTASNYFANRDDLLNQAGARIYERMRPDPDTIAAMNEGPANRERTARLVREVVERVSTFRTGYLALLELRLEATRRPALRTLLTERVRADLEANVEGHLAAGLPGDADAVRMIYLAANWLVVERLTLPEVFPEESAAELITALVERLLPPDGILPPDAIRPPDGILPSNGSPEPA</sequence>